<dbReference type="Pfam" id="PF13228">
    <property type="entry name" value="DUF4037"/>
    <property type="match status" value="1"/>
</dbReference>
<dbReference type="AlphaFoldDB" id="A0A1H3DKB6"/>
<feature type="domain" description="DUF4037" evidence="1">
    <location>
        <begin position="126"/>
        <end position="226"/>
    </location>
</feature>
<name>A0A1H3DKB6_EUBBA</name>
<organism evidence="2 3">
    <name type="scientific">Eubacterium barkeri</name>
    <name type="common">Clostridium barkeri</name>
    <dbReference type="NCBI Taxonomy" id="1528"/>
    <lineage>
        <taxon>Bacteria</taxon>
        <taxon>Bacillati</taxon>
        <taxon>Bacillota</taxon>
        <taxon>Clostridia</taxon>
        <taxon>Eubacteriales</taxon>
        <taxon>Eubacteriaceae</taxon>
        <taxon>Eubacterium</taxon>
    </lineage>
</organism>
<protein>
    <recommendedName>
        <fullName evidence="1">DUF4037 domain-containing protein</fullName>
    </recommendedName>
</protein>
<evidence type="ECO:0000259" key="1">
    <source>
        <dbReference type="Pfam" id="PF13228"/>
    </source>
</evidence>
<dbReference type="EMBL" id="FNOU01000005">
    <property type="protein sequence ID" value="SDX66855.1"/>
    <property type="molecule type" value="Genomic_DNA"/>
</dbReference>
<sequence>MTGLEQAQEYYEKCGRETLARQFPECWERVAVGLVGEGSECFGYDDAISQDHDFGGGFCLWLIPGDYEKYGKAMEAAYNALPQMAGDIKKRPPSPMGGDRVGVWSIPVFYRSCIGYSEAPPNNRAWMAIPDYRLATATNGILWVDPEGEFTRIREALLKGYPEDVWLRKLAGEIHTMSQTGQYNYARCMQRGDAVTAAICLSEFVQAAMKTAFLLNHRYAPYYKWMHRGLRDLPLLADLEPLLRTLFLAPDQRDKWTGVDILRWRCQINTADDCVRVIEKISDRIRAVLLDMGLSQADSDFLDHHTGAILSRITDDALRRS</sequence>
<accession>A0A1H3DKB6</accession>
<evidence type="ECO:0000313" key="2">
    <source>
        <dbReference type="EMBL" id="SDX66855.1"/>
    </source>
</evidence>
<evidence type="ECO:0000313" key="3">
    <source>
        <dbReference type="Proteomes" id="UP000199652"/>
    </source>
</evidence>
<dbReference type="InterPro" id="IPR025117">
    <property type="entry name" value="DUF4037"/>
</dbReference>
<dbReference type="STRING" id="1528.SAMN04488579_10539"/>
<proteinExistence type="predicted"/>
<gene>
    <name evidence="2" type="ORF">SAMN04488579_10539</name>
</gene>
<dbReference type="Proteomes" id="UP000199652">
    <property type="component" value="Unassembled WGS sequence"/>
</dbReference>
<reference evidence="3" key="1">
    <citation type="submission" date="2016-10" db="EMBL/GenBank/DDBJ databases">
        <authorList>
            <person name="Varghese N."/>
            <person name="Submissions S."/>
        </authorList>
    </citation>
    <scope>NUCLEOTIDE SEQUENCE [LARGE SCALE GENOMIC DNA]</scope>
    <source>
        <strain evidence="3">VPI 5359</strain>
    </source>
</reference>
<keyword evidence="3" id="KW-1185">Reference proteome</keyword>